<protein>
    <submittedName>
        <fullName evidence="1">Uncharacterized protein</fullName>
    </submittedName>
</protein>
<dbReference type="EMBL" id="CM047580">
    <property type="protein sequence ID" value="KAI9923238.1"/>
    <property type="molecule type" value="Genomic_DNA"/>
</dbReference>
<organism evidence="1 2">
    <name type="scientific">Peronosclerospora sorghi</name>
    <dbReference type="NCBI Taxonomy" id="230839"/>
    <lineage>
        <taxon>Eukaryota</taxon>
        <taxon>Sar</taxon>
        <taxon>Stramenopiles</taxon>
        <taxon>Oomycota</taxon>
        <taxon>Peronosporomycetes</taxon>
        <taxon>Peronosporales</taxon>
        <taxon>Peronosporaceae</taxon>
        <taxon>Peronosclerospora</taxon>
    </lineage>
</organism>
<comment type="caution">
    <text evidence="1">The sequence shown here is derived from an EMBL/GenBank/DDBJ whole genome shotgun (WGS) entry which is preliminary data.</text>
</comment>
<evidence type="ECO:0000313" key="1">
    <source>
        <dbReference type="EMBL" id="KAI9923238.1"/>
    </source>
</evidence>
<name>A0ACC0WZD7_9STRA</name>
<reference evidence="1 2" key="1">
    <citation type="journal article" date="2022" name="bioRxiv">
        <title>The genome of the oomycete Peronosclerospora sorghi, a cosmopolitan pathogen of maize and sorghum, is inflated with dispersed pseudogenes.</title>
        <authorList>
            <person name="Fletcher K."/>
            <person name="Martin F."/>
            <person name="Isakeit T."/>
            <person name="Cavanaugh K."/>
            <person name="Magill C."/>
            <person name="Michelmore R."/>
        </authorList>
    </citation>
    <scope>NUCLEOTIDE SEQUENCE [LARGE SCALE GENOMIC DNA]</scope>
    <source>
        <strain evidence="1">P6</strain>
    </source>
</reference>
<proteinExistence type="predicted"/>
<accession>A0ACC0WZD7</accession>
<evidence type="ECO:0000313" key="2">
    <source>
        <dbReference type="Proteomes" id="UP001163321"/>
    </source>
</evidence>
<keyword evidence="2" id="KW-1185">Reference proteome</keyword>
<sequence length="72" mass="8140">MCQRQRTSAVVGMMAAIDEDRCWIRSRPLQGHRMGEEKARQSVFVVPSRSVNPIFTLKSIKQGVNGSKPPVW</sequence>
<dbReference type="Proteomes" id="UP001163321">
    <property type="component" value="Chromosome 1"/>
</dbReference>
<gene>
    <name evidence="1" type="ORF">PsorP6_001468</name>
</gene>